<dbReference type="EC" id="2.7.13.3" evidence="2"/>
<evidence type="ECO:0000256" key="4">
    <source>
        <dbReference type="ARBA" id="ARBA00022741"/>
    </source>
</evidence>
<dbReference type="SMART" id="SM00091">
    <property type="entry name" value="PAS"/>
    <property type="match status" value="1"/>
</dbReference>
<evidence type="ECO:0000259" key="8">
    <source>
        <dbReference type="PROSITE" id="PS50109"/>
    </source>
</evidence>
<evidence type="ECO:0000256" key="1">
    <source>
        <dbReference type="ARBA" id="ARBA00000085"/>
    </source>
</evidence>
<sequence length="549" mass="60311">MLFVSVAVGTAAAILAWRQRPEPGATPLVALLLGQSWWSACLIFRLRAPTVSSKLLWADLAWVGVVTIPVAWLLFSLEYTGHDEYIHLRSVIALSAVPLVTILFVVTAQYHNLLYVRPGGVGPDGVMIVHHGGVWYRVITGYTYLLGGTGMLAVLELLTSDAATFRSQGVALLVGLLAPWLTNALFLTDFFMPTGIDPTPISFSISGVAYLSAISRYRLFGTNPAPKVRARQLIFDRMQAGAIVVDTNDHIVDTNDSCEDIFGMDEQDILGAPAAEIVPGYDRLPCEGALSGHLTINDETGEHPYDVTVTPISNVRGKSIGRVITFHDISRHLRQQQRLEVLNRILRHNIRTETNIIHGYVDRFADDEDAQTVKRRALRIEEMGRKGREAIQLFNGGREGHDSRPLSALLQQCLDSARREHPEVTFECDPLGDDVTVARSLRTVLSNVVENAVEHNTSDDPHVWVRVREADQRVHISVVDNGPGIDTYELNVLEDGSETALKHGSGLGLWIAKWGTEIAGGNISFSENNPTGSVVTVDVPILSRDGDRD</sequence>
<dbReference type="InterPro" id="IPR035965">
    <property type="entry name" value="PAS-like_dom_sf"/>
</dbReference>
<dbReference type="Gene3D" id="3.30.450.20">
    <property type="entry name" value="PAS domain"/>
    <property type="match status" value="1"/>
</dbReference>
<keyword evidence="4" id="KW-0547">Nucleotide-binding</keyword>
<dbReference type="InterPro" id="IPR004358">
    <property type="entry name" value="Sig_transdc_His_kin-like_C"/>
</dbReference>
<evidence type="ECO:0000256" key="2">
    <source>
        <dbReference type="ARBA" id="ARBA00012438"/>
    </source>
</evidence>
<dbReference type="InterPro" id="IPR036890">
    <property type="entry name" value="HATPase_C_sf"/>
</dbReference>
<dbReference type="InterPro" id="IPR050980">
    <property type="entry name" value="2C_sensor_his_kinase"/>
</dbReference>
<dbReference type="InterPro" id="IPR005467">
    <property type="entry name" value="His_kinase_dom"/>
</dbReference>
<dbReference type="Pfam" id="PF08448">
    <property type="entry name" value="PAS_4"/>
    <property type="match status" value="1"/>
</dbReference>
<dbReference type="PANTHER" id="PTHR44936">
    <property type="entry name" value="SENSOR PROTEIN CREC"/>
    <property type="match status" value="1"/>
</dbReference>
<keyword evidence="7" id="KW-0472">Membrane</keyword>
<dbReference type="InterPro" id="IPR003594">
    <property type="entry name" value="HATPase_dom"/>
</dbReference>
<dbReference type="Pfam" id="PF02518">
    <property type="entry name" value="HATPase_c"/>
    <property type="match status" value="1"/>
</dbReference>
<evidence type="ECO:0000256" key="7">
    <source>
        <dbReference type="SAM" id="Phobius"/>
    </source>
</evidence>
<evidence type="ECO:0000313" key="10">
    <source>
        <dbReference type="EMBL" id="RYJ08704.1"/>
    </source>
</evidence>
<gene>
    <name evidence="10" type="ORF">ELS19_16195</name>
</gene>
<dbReference type="GO" id="GO:0004673">
    <property type="term" value="F:protein histidine kinase activity"/>
    <property type="evidence" value="ECO:0007669"/>
    <property type="project" value="UniProtKB-EC"/>
</dbReference>
<dbReference type="Proteomes" id="UP000294028">
    <property type="component" value="Unassembled WGS sequence"/>
</dbReference>
<feature type="transmembrane region" description="Helical" evidence="7">
    <location>
        <begin position="91"/>
        <end position="114"/>
    </location>
</feature>
<proteinExistence type="predicted"/>
<comment type="caution">
    <text evidence="10">The sequence shown here is derived from an EMBL/GenBank/DDBJ whole genome shotgun (WGS) entry which is preliminary data.</text>
</comment>
<dbReference type="Pfam" id="PF16927">
    <property type="entry name" value="HisKA_7TM"/>
    <property type="match status" value="1"/>
</dbReference>
<dbReference type="SUPFAM" id="SSF55785">
    <property type="entry name" value="PYP-like sensor domain (PAS domain)"/>
    <property type="match status" value="1"/>
</dbReference>
<dbReference type="InterPro" id="IPR000014">
    <property type="entry name" value="PAS"/>
</dbReference>
<dbReference type="Gene3D" id="3.30.565.10">
    <property type="entry name" value="Histidine kinase-like ATPase, C-terminal domain"/>
    <property type="match status" value="1"/>
</dbReference>
<keyword evidence="3" id="KW-0808">Transferase</keyword>
<dbReference type="InterPro" id="IPR031621">
    <property type="entry name" value="HisKA_7TM"/>
</dbReference>
<dbReference type="GO" id="GO:0005524">
    <property type="term" value="F:ATP binding"/>
    <property type="evidence" value="ECO:0007669"/>
    <property type="project" value="UniProtKB-KW"/>
</dbReference>
<evidence type="ECO:0000256" key="3">
    <source>
        <dbReference type="ARBA" id="ARBA00022679"/>
    </source>
</evidence>
<dbReference type="PROSITE" id="PS50109">
    <property type="entry name" value="HIS_KIN"/>
    <property type="match status" value="1"/>
</dbReference>
<dbReference type="CDD" id="cd00130">
    <property type="entry name" value="PAS"/>
    <property type="match status" value="1"/>
</dbReference>
<accession>A0A482SYK8</accession>
<reference evidence="10 11" key="1">
    <citation type="submission" date="2018-12" db="EMBL/GenBank/DDBJ databases">
        <title>Genome analysis provides insights into bioremediation potentialities of Halogeometricum borinquense strain N11.</title>
        <authorList>
            <person name="Najjari A."/>
            <person name="Youssef N."/>
            <person name="Fhoula I."/>
            <person name="Ben Dhia O."/>
            <person name="Mahjoubi M."/>
            <person name="Ouzari H.I."/>
            <person name="Cherif A."/>
        </authorList>
    </citation>
    <scope>NUCLEOTIDE SEQUENCE [LARGE SCALE GENOMIC DNA]</scope>
    <source>
        <strain evidence="10 11">N11</strain>
    </source>
</reference>
<dbReference type="EMBL" id="RZHH01000003">
    <property type="protein sequence ID" value="RYJ08704.1"/>
    <property type="molecule type" value="Genomic_DNA"/>
</dbReference>
<dbReference type="PANTHER" id="PTHR44936:SF10">
    <property type="entry name" value="SENSOR PROTEIN RSTB"/>
    <property type="match status" value="1"/>
</dbReference>
<dbReference type="SUPFAM" id="SSF55874">
    <property type="entry name" value="ATPase domain of HSP90 chaperone/DNA topoisomerase II/histidine kinase"/>
    <property type="match status" value="1"/>
</dbReference>
<protein>
    <recommendedName>
        <fullName evidence="2">histidine kinase</fullName>
        <ecNumber evidence="2">2.7.13.3</ecNumber>
    </recommendedName>
</protein>
<keyword evidence="5" id="KW-0418">Kinase</keyword>
<comment type="catalytic activity">
    <reaction evidence="1">
        <text>ATP + protein L-histidine = ADP + protein N-phospho-L-histidine.</text>
        <dbReference type="EC" id="2.7.13.3"/>
    </reaction>
</comment>
<evidence type="ECO:0000256" key="6">
    <source>
        <dbReference type="ARBA" id="ARBA00022840"/>
    </source>
</evidence>
<dbReference type="PROSITE" id="PS50112">
    <property type="entry name" value="PAS"/>
    <property type="match status" value="1"/>
</dbReference>
<feature type="transmembrane region" description="Helical" evidence="7">
    <location>
        <begin position="170"/>
        <end position="188"/>
    </location>
</feature>
<keyword evidence="7" id="KW-0812">Transmembrane</keyword>
<dbReference type="NCBIfam" id="TIGR00229">
    <property type="entry name" value="sensory_box"/>
    <property type="match status" value="1"/>
</dbReference>
<dbReference type="SMART" id="SM00387">
    <property type="entry name" value="HATPase_c"/>
    <property type="match status" value="1"/>
</dbReference>
<organism evidence="10 11">
    <name type="scientific">Halogeometricum borinquense</name>
    <dbReference type="NCBI Taxonomy" id="60847"/>
    <lineage>
        <taxon>Archaea</taxon>
        <taxon>Methanobacteriati</taxon>
        <taxon>Methanobacteriota</taxon>
        <taxon>Stenosarchaea group</taxon>
        <taxon>Halobacteria</taxon>
        <taxon>Halobacteriales</taxon>
        <taxon>Haloferacaceae</taxon>
        <taxon>Halogeometricum</taxon>
    </lineage>
</organism>
<evidence type="ECO:0000256" key="5">
    <source>
        <dbReference type="ARBA" id="ARBA00022777"/>
    </source>
</evidence>
<feature type="domain" description="Histidine kinase" evidence="8">
    <location>
        <begin position="441"/>
        <end position="543"/>
    </location>
</feature>
<feature type="domain" description="PAS" evidence="9">
    <location>
        <begin position="234"/>
        <end position="271"/>
    </location>
</feature>
<dbReference type="AlphaFoldDB" id="A0A482SYK8"/>
<feature type="transmembrane region" description="Helical" evidence="7">
    <location>
        <begin position="134"/>
        <end position="158"/>
    </location>
</feature>
<feature type="transmembrane region" description="Helical" evidence="7">
    <location>
        <begin position="60"/>
        <end position="79"/>
    </location>
</feature>
<keyword evidence="6" id="KW-0067">ATP-binding</keyword>
<name>A0A482SYK8_9EURY</name>
<dbReference type="InterPro" id="IPR013656">
    <property type="entry name" value="PAS_4"/>
</dbReference>
<evidence type="ECO:0000313" key="11">
    <source>
        <dbReference type="Proteomes" id="UP000294028"/>
    </source>
</evidence>
<keyword evidence="7" id="KW-1133">Transmembrane helix</keyword>
<dbReference type="PRINTS" id="PR00344">
    <property type="entry name" value="BCTRLSENSOR"/>
</dbReference>
<evidence type="ECO:0000259" key="9">
    <source>
        <dbReference type="PROSITE" id="PS50112"/>
    </source>
</evidence>